<feature type="compositionally biased region" description="Polar residues" evidence="1">
    <location>
        <begin position="176"/>
        <end position="186"/>
    </location>
</feature>
<dbReference type="AlphaFoldDB" id="A0AAU9XZM0"/>
<accession>A0AAU9XZM0</accession>
<evidence type="ECO:0000256" key="1">
    <source>
        <dbReference type="SAM" id="MobiDB-lite"/>
    </source>
</evidence>
<feature type="region of interest" description="Disordered" evidence="1">
    <location>
        <begin position="321"/>
        <end position="346"/>
    </location>
</feature>
<reference evidence="2 3" key="1">
    <citation type="submission" date="2022-05" db="EMBL/GenBank/DDBJ databases">
        <authorList>
            <consortium name="Genoscope - CEA"/>
            <person name="William W."/>
        </authorList>
    </citation>
    <scope>NUCLEOTIDE SEQUENCE [LARGE SCALE GENOMIC DNA]</scope>
</reference>
<feature type="compositionally biased region" description="Basic residues" evidence="1">
    <location>
        <begin position="204"/>
        <end position="220"/>
    </location>
</feature>
<comment type="caution">
    <text evidence="2">The sequence shown here is derived from an EMBL/GenBank/DDBJ whole genome shotgun (WGS) entry which is preliminary data.</text>
</comment>
<feature type="compositionally biased region" description="Basic and acidic residues" evidence="1">
    <location>
        <begin position="189"/>
        <end position="202"/>
    </location>
</feature>
<feature type="compositionally biased region" description="Basic and acidic residues" evidence="1">
    <location>
        <begin position="1"/>
        <end position="11"/>
    </location>
</feature>
<feature type="compositionally biased region" description="Basic and acidic residues" evidence="1">
    <location>
        <begin position="334"/>
        <end position="344"/>
    </location>
</feature>
<dbReference type="EMBL" id="CALNXJ010000083">
    <property type="protein sequence ID" value="CAH3162137.1"/>
    <property type="molecule type" value="Genomic_DNA"/>
</dbReference>
<proteinExistence type="predicted"/>
<gene>
    <name evidence="2" type="ORF">PMEA_00034146</name>
</gene>
<feature type="compositionally biased region" description="Low complexity" evidence="1">
    <location>
        <begin position="135"/>
        <end position="144"/>
    </location>
</feature>
<protein>
    <submittedName>
        <fullName evidence="2">Uncharacterized protein</fullName>
    </submittedName>
</protein>
<dbReference type="InterPro" id="IPR028042">
    <property type="entry name" value="DUF4639"/>
</dbReference>
<dbReference type="Pfam" id="PF15479">
    <property type="entry name" value="DUF4639"/>
    <property type="match status" value="1"/>
</dbReference>
<feature type="region of interest" description="Disordered" evidence="1">
    <location>
        <begin position="135"/>
        <end position="226"/>
    </location>
</feature>
<evidence type="ECO:0000313" key="3">
    <source>
        <dbReference type="Proteomes" id="UP001159428"/>
    </source>
</evidence>
<dbReference type="Proteomes" id="UP001159428">
    <property type="component" value="Unassembled WGS sequence"/>
</dbReference>
<feature type="region of interest" description="Disordered" evidence="1">
    <location>
        <begin position="1"/>
        <end position="28"/>
    </location>
</feature>
<dbReference type="PANTHER" id="PTHR34438">
    <property type="entry name" value="SI:DKEY-97L20.6"/>
    <property type="match status" value="1"/>
</dbReference>
<dbReference type="PANTHER" id="PTHR34438:SF1">
    <property type="entry name" value="CHROMOSOME 2 OPEN READING FRAME 81"/>
    <property type="match status" value="1"/>
</dbReference>
<sequence length="461" mass="50952">MSNKSRQDKTKTPAQTSAPPPTSNDIIPGRFTEADWYHMVDQEDGEEFVVDIVNEIVESTMKVLHDQYIISQTLPYTIQESKNLLLQIIEWQFLACDGGENNPACDATWLEEDEPVTPLTDSWAQGSVPIMLRPSSASSVSSIQSDRESELSSVAEERPGAPEPPFEALDVPETPLSISSPAQPTPATAEKRKENKPQELSKKQQGKKKTYSPFRPHKGKLPSFSGVDLTPLTDEYSLRTAERLQEATIGNRDTTGLTMLSSSTSILKAQYGRPPGIKDVLYDERGNVVAVMKISPDKLPSHRVRTKFSVVDDDNDMQVVRSRTRPRKYGQNPRKMEATKDLKASKNTSLKQNIDASSINNASYQTENAGYITPLPPPLVDAMDISAGVLVREGNIIRRGPRQIPRRAEKTPSSACLQPLDSTRTAGRVIDDILTRSSPVIRPLHATEPIPPITSQPPTYS</sequence>
<feature type="compositionally biased region" description="Basic and acidic residues" evidence="1">
    <location>
        <begin position="145"/>
        <end position="160"/>
    </location>
</feature>
<evidence type="ECO:0000313" key="2">
    <source>
        <dbReference type="EMBL" id="CAH3162137.1"/>
    </source>
</evidence>
<organism evidence="2 3">
    <name type="scientific">Pocillopora meandrina</name>
    <dbReference type="NCBI Taxonomy" id="46732"/>
    <lineage>
        <taxon>Eukaryota</taxon>
        <taxon>Metazoa</taxon>
        <taxon>Cnidaria</taxon>
        <taxon>Anthozoa</taxon>
        <taxon>Hexacorallia</taxon>
        <taxon>Scleractinia</taxon>
        <taxon>Astrocoeniina</taxon>
        <taxon>Pocilloporidae</taxon>
        <taxon>Pocillopora</taxon>
    </lineage>
</organism>
<name>A0AAU9XZM0_9CNID</name>
<keyword evidence="3" id="KW-1185">Reference proteome</keyword>